<organism evidence="3 4">
    <name type="scientific">Pseudoxanthomonas composti</name>
    <dbReference type="NCBI Taxonomy" id="2137479"/>
    <lineage>
        <taxon>Bacteria</taxon>
        <taxon>Pseudomonadati</taxon>
        <taxon>Pseudomonadota</taxon>
        <taxon>Gammaproteobacteria</taxon>
        <taxon>Lysobacterales</taxon>
        <taxon>Lysobacteraceae</taxon>
        <taxon>Pseudoxanthomonas</taxon>
    </lineage>
</organism>
<keyword evidence="4" id="KW-1185">Reference proteome</keyword>
<dbReference type="AlphaFoldDB" id="A0A4Q1JU97"/>
<accession>A0A4Q1JU97</accession>
<feature type="region of interest" description="Disordered" evidence="1">
    <location>
        <begin position="37"/>
        <end position="56"/>
    </location>
</feature>
<protein>
    <submittedName>
        <fullName evidence="3">Pathogenicity-like protein</fullName>
    </submittedName>
</protein>
<feature type="region of interest" description="Disordered" evidence="1">
    <location>
        <begin position="74"/>
        <end position="94"/>
    </location>
</feature>
<feature type="compositionally biased region" description="Low complexity" evidence="1">
    <location>
        <begin position="141"/>
        <end position="152"/>
    </location>
</feature>
<evidence type="ECO:0000313" key="4">
    <source>
        <dbReference type="Proteomes" id="UP000289784"/>
    </source>
</evidence>
<feature type="transmembrane region" description="Helical" evidence="2">
    <location>
        <begin position="104"/>
        <end position="125"/>
    </location>
</feature>
<proteinExistence type="predicted"/>
<dbReference type="Proteomes" id="UP000289784">
    <property type="component" value="Unassembled WGS sequence"/>
</dbReference>
<sequence length="176" mass="20027">MRQIFSSQRVETVEGVAKLLTEAGVDVYVTNGRSYQSKRSGRFSYSDPTPSKDRPTVWVRHADDQPRARELLREAGLMESTRPDQRRSSQYAPLPTEAAPKRNWAWRIRLVLMACIAAAAIATFMRHRQAAEELRQAQALQAEQARQQRNAQPYDDGLKEGEVRIPISTPPQAPRR</sequence>
<comment type="caution">
    <text evidence="3">The sequence shown here is derived from an EMBL/GenBank/DDBJ whole genome shotgun (WGS) entry which is preliminary data.</text>
</comment>
<feature type="region of interest" description="Disordered" evidence="1">
    <location>
        <begin position="141"/>
        <end position="176"/>
    </location>
</feature>
<gene>
    <name evidence="3" type="ORF">EPA99_11035</name>
</gene>
<evidence type="ECO:0000256" key="1">
    <source>
        <dbReference type="SAM" id="MobiDB-lite"/>
    </source>
</evidence>
<dbReference type="RefSeq" id="WP_129471274.1">
    <property type="nucleotide sequence ID" value="NZ_SAWZ01000005.1"/>
</dbReference>
<evidence type="ECO:0000256" key="2">
    <source>
        <dbReference type="SAM" id="Phobius"/>
    </source>
</evidence>
<name>A0A4Q1JU97_9GAMM</name>
<keyword evidence="2" id="KW-0472">Membrane</keyword>
<evidence type="ECO:0000313" key="3">
    <source>
        <dbReference type="EMBL" id="RXR05270.1"/>
    </source>
</evidence>
<reference evidence="3 4" key="1">
    <citation type="submission" date="2019-01" db="EMBL/GenBank/DDBJ databases">
        <title>Pseudoxanthomonas composti sp. nov., isolated from compost.</title>
        <authorList>
            <person name="Yang G."/>
        </authorList>
    </citation>
    <scope>NUCLEOTIDE SEQUENCE [LARGE SCALE GENOMIC DNA]</scope>
    <source>
        <strain evidence="3 4">GSS15</strain>
    </source>
</reference>
<keyword evidence="2" id="KW-0812">Transmembrane</keyword>
<dbReference type="EMBL" id="SAWZ01000005">
    <property type="protein sequence ID" value="RXR05270.1"/>
    <property type="molecule type" value="Genomic_DNA"/>
</dbReference>
<keyword evidence="2" id="KW-1133">Transmembrane helix</keyword>
<dbReference type="OrthoDB" id="5955962at2"/>